<dbReference type="KEGG" id="tper:IWA51_02750"/>
<dbReference type="EMBL" id="CP064936">
    <property type="protein sequence ID" value="QQA01552.1"/>
    <property type="molecule type" value="Genomic_DNA"/>
</dbReference>
<name>A0A7T3REA7_9SPIR</name>
<gene>
    <name evidence="1" type="ORF">IWA51_02750</name>
</gene>
<dbReference type="Proteomes" id="UP000595224">
    <property type="component" value="Chromosome"/>
</dbReference>
<dbReference type="RefSeq" id="WP_198443074.1">
    <property type="nucleotide sequence ID" value="NZ_CBCSHE010000010.1"/>
</dbReference>
<accession>A0A7T3REA7</accession>
<proteinExistence type="predicted"/>
<keyword evidence="2" id="KW-1185">Reference proteome</keyword>
<dbReference type="AlphaFoldDB" id="A0A7T3REA7"/>
<protein>
    <recommendedName>
        <fullName evidence="3">N-acetyltransferase domain-containing protein</fullName>
    </recommendedName>
</protein>
<dbReference type="Gene3D" id="3.40.630.30">
    <property type="match status" value="1"/>
</dbReference>
<evidence type="ECO:0000313" key="1">
    <source>
        <dbReference type="EMBL" id="QQA01552.1"/>
    </source>
</evidence>
<evidence type="ECO:0000313" key="2">
    <source>
        <dbReference type="Proteomes" id="UP000595224"/>
    </source>
</evidence>
<organism evidence="1 2">
    <name type="scientific">Treponema peruense</name>
    <dbReference type="NCBI Taxonomy" id="2787628"/>
    <lineage>
        <taxon>Bacteria</taxon>
        <taxon>Pseudomonadati</taxon>
        <taxon>Spirochaetota</taxon>
        <taxon>Spirochaetia</taxon>
        <taxon>Spirochaetales</taxon>
        <taxon>Treponemataceae</taxon>
        <taxon>Treponema</taxon>
    </lineage>
</organism>
<evidence type="ECO:0008006" key="3">
    <source>
        <dbReference type="Google" id="ProtNLM"/>
    </source>
</evidence>
<sequence>MIAEFQVLDTEDFYIEHLLDDQENIELIKSFSVPNNAIGLENYLKNQSILDEKGNNCRTYLIKDKSTNELVSYFSIKTGLITMQLHKEYFESIPAIELSNFAVNHVYRQKHPEISRIGSYSFKYFILPLVRCLSKFVGINSLYIYALPQEKLIEHYKTLGFARLPQKQEKFVQYHVKPKYDEGCIFMVQSL</sequence>
<reference evidence="1 2" key="1">
    <citation type="submission" date="2020-11" db="EMBL/GenBank/DDBJ databases">
        <title>Treponema Peruensis nv. sp., first commensal Treponema isolated from human feces.</title>
        <authorList>
            <person name="Belkhou C."/>
            <person name="Raes J."/>
        </authorList>
    </citation>
    <scope>NUCLEOTIDE SEQUENCE [LARGE SCALE GENOMIC DNA]</scope>
    <source>
        <strain evidence="1 2">RCC2812</strain>
    </source>
</reference>